<accession>A0ABW4TLH9</accession>
<gene>
    <name evidence="8" type="ORF">ACFSDE_12105</name>
</gene>
<evidence type="ECO:0000259" key="7">
    <source>
        <dbReference type="Pfam" id="PF05140"/>
    </source>
</evidence>
<evidence type="ECO:0000256" key="5">
    <source>
        <dbReference type="ARBA" id="ARBA00023136"/>
    </source>
</evidence>
<keyword evidence="2 6" id="KW-0812">Transmembrane</keyword>
<proteinExistence type="predicted"/>
<evidence type="ECO:0000313" key="8">
    <source>
        <dbReference type="EMBL" id="MFD1947537.1"/>
    </source>
</evidence>
<dbReference type="PANTHER" id="PTHR31566">
    <property type="entry name" value="CYTOCHROME C BIOGENESIS PROTEIN CCS1, CHLOROPLASTIC"/>
    <property type="match status" value="1"/>
</dbReference>
<protein>
    <submittedName>
        <fullName evidence="8">Cytochrome c biogenesis protein ResB</fullName>
    </submittedName>
</protein>
<dbReference type="InterPro" id="IPR007816">
    <property type="entry name" value="ResB-like_domain"/>
</dbReference>
<sequence length="514" mass="56152">MSDTRRPGELTLRELARWTWRQLTSMRTALVLLLLLALAAIPGSVIPQEGVDALKTQQWRDDHPSLTPVYETLGLFNVYGSPWFAAVYLLLLVSLVGCFVPRIAVYSRALRAQPPATPARLDRLPDHASYRTDLAPGEVLDRAQRALRRHRLRVQDESGGGSVSAERGYLREAGNLLFHVSVLVVLIGFAIGSLLGYRAGSIVIVGNGMANTLTQYDEFDPGSLFSADQLDDFFLDIEDFDVSWIQDGPSQGQARGFTSHVAYAEGVDEPQDYDLRVNHPLTIGDTTVFLIGHGYAPVITVRDGNGDIAYSGPTIFLPENQSFQSIGVVKANGARPTQIGLEGWFYPTYAFTDESGPFSVYGDLKNPAISMQVYAGDLGLDSGTPQSVYALDKSNAELVTKEDGSMFRVDLAPGQTQELPDGLGSVTFERVERWNKIEISQTPGKLIALGGVVLALLGLLGSLFIRPRRAWVRVREDEQGTLVEVAVLDRAGGDDVAAVLEELVADLQREEKTS</sequence>
<keyword evidence="9" id="KW-1185">Reference proteome</keyword>
<comment type="subcellular location">
    <subcellularLocation>
        <location evidence="1">Membrane</location>
        <topology evidence="1">Multi-pass membrane protein</topology>
    </subcellularLocation>
</comment>
<comment type="caution">
    <text evidence="8">The sequence shown here is derived from an EMBL/GenBank/DDBJ whole genome shotgun (WGS) entry which is preliminary data.</text>
</comment>
<dbReference type="PANTHER" id="PTHR31566:SF0">
    <property type="entry name" value="CYTOCHROME C BIOGENESIS PROTEIN CCS1, CHLOROPLASTIC"/>
    <property type="match status" value="1"/>
</dbReference>
<organism evidence="8 9">
    <name type="scientific">Nocardioides aestuarii</name>
    <dbReference type="NCBI Taxonomy" id="252231"/>
    <lineage>
        <taxon>Bacteria</taxon>
        <taxon>Bacillati</taxon>
        <taxon>Actinomycetota</taxon>
        <taxon>Actinomycetes</taxon>
        <taxon>Propionibacteriales</taxon>
        <taxon>Nocardioidaceae</taxon>
        <taxon>Nocardioides</taxon>
    </lineage>
</organism>
<evidence type="ECO:0000256" key="2">
    <source>
        <dbReference type="ARBA" id="ARBA00022692"/>
    </source>
</evidence>
<dbReference type="Pfam" id="PF05140">
    <property type="entry name" value="ResB"/>
    <property type="match status" value="1"/>
</dbReference>
<dbReference type="Proteomes" id="UP001597351">
    <property type="component" value="Unassembled WGS sequence"/>
</dbReference>
<keyword evidence="3" id="KW-0201">Cytochrome c-type biogenesis</keyword>
<keyword evidence="5 6" id="KW-0472">Membrane</keyword>
<dbReference type="InterPro" id="IPR023494">
    <property type="entry name" value="Cyt_c_bgen_Ccs1/CcsB/ResB"/>
</dbReference>
<dbReference type="EMBL" id="JBHUGD010000003">
    <property type="protein sequence ID" value="MFD1947537.1"/>
    <property type="molecule type" value="Genomic_DNA"/>
</dbReference>
<feature type="transmembrane region" description="Helical" evidence="6">
    <location>
        <begin position="446"/>
        <end position="465"/>
    </location>
</feature>
<evidence type="ECO:0000256" key="3">
    <source>
        <dbReference type="ARBA" id="ARBA00022748"/>
    </source>
</evidence>
<feature type="transmembrane region" description="Helical" evidence="6">
    <location>
        <begin position="83"/>
        <end position="105"/>
    </location>
</feature>
<dbReference type="RefSeq" id="WP_343918719.1">
    <property type="nucleotide sequence ID" value="NZ_BAAAJT010000002.1"/>
</dbReference>
<feature type="transmembrane region" description="Helical" evidence="6">
    <location>
        <begin position="176"/>
        <end position="197"/>
    </location>
</feature>
<evidence type="ECO:0000256" key="4">
    <source>
        <dbReference type="ARBA" id="ARBA00022989"/>
    </source>
</evidence>
<evidence type="ECO:0000313" key="9">
    <source>
        <dbReference type="Proteomes" id="UP001597351"/>
    </source>
</evidence>
<reference evidence="9" key="1">
    <citation type="journal article" date="2019" name="Int. J. Syst. Evol. Microbiol.">
        <title>The Global Catalogue of Microorganisms (GCM) 10K type strain sequencing project: providing services to taxonomists for standard genome sequencing and annotation.</title>
        <authorList>
            <consortium name="The Broad Institute Genomics Platform"/>
            <consortium name="The Broad Institute Genome Sequencing Center for Infectious Disease"/>
            <person name="Wu L."/>
            <person name="Ma J."/>
        </authorList>
    </citation>
    <scope>NUCLEOTIDE SEQUENCE [LARGE SCALE GENOMIC DNA]</scope>
    <source>
        <strain evidence="9">CGMCC 1.12477</strain>
    </source>
</reference>
<name>A0ABW4TLH9_9ACTN</name>
<evidence type="ECO:0000256" key="6">
    <source>
        <dbReference type="SAM" id="Phobius"/>
    </source>
</evidence>
<feature type="domain" description="ResB-like" evidence="7">
    <location>
        <begin position="26"/>
        <end position="493"/>
    </location>
</feature>
<evidence type="ECO:0000256" key="1">
    <source>
        <dbReference type="ARBA" id="ARBA00004141"/>
    </source>
</evidence>
<keyword evidence="4 6" id="KW-1133">Transmembrane helix</keyword>